<feature type="domain" description="DUF668" evidence="2">
    <location>
        <begin position="430"/>
        <end position="518"/>
    </location>
</feature>
<feature type="domain" description="DUF3475" evidence="3">
    <location>
        <begin position="29"/>
        <end position="85"/>
    </location>
</feature>
<dbReference type="RefSeq" id="XP_031407610.1">
    <property type="nucleotide sequence ID" value="XM_031551750.1"/>
</dbReference>
<keyword evidence="4" id="KW-1185">Reference proteome</keyword>
<evidence type="ECO:0000259" key="3">
    <source>
        <dbReference type="Pfam" id="PF11961"/>
    </source>
</evidence>
<dbReference type="InterPro" id="IPR007700">
    <property type="entry name" value="DUF668"/>
</dbReference>
<sequence>MVAESWFRSLWGKPRKHGSSNPPKSVIGVLAFEFASLMSKSVHLWQSLSDKNITRLREEIASSPGIQKLVSDDEDFIANLIRSEMIENVVHVAKFVARLGHRCNDPSLKNFGSFFESMMALGLDPLGWKFTSKKMESKVKKMERFISMNVNLYQEMEVLGDLEQTLRRMKGSESSDPGSLLEYQKKVVWKRHEVKNLQGNSLWNKNYDYAVLLLARSLFTIFARIKQVFGIQQVADFGDPKDSNSKVLTSTDYIYRSQSVSALLQASVHPAEDHHQMRFSSGPLGSLMAKSGPTLKANLMKNFYSGPLVESNTKTTPVPGKDNGNVGFYSGPLGKLTKSGPLFGVGKIARGVWQSGKGHSSVVRGKKSNSKTNQLTSIGPLKGCMTGGDVNSANLESNQNRDIKHEQPNDGSLLSFSSKHSLLNAPPESLGYAGLALHYANVIIVIEKLAASPHLIGLDARDDLYNMLPATVRSSLRARLKPYANALSSYDPVLAGEWSEAITGILEWLGPLAHNMIRWQSERSFEQQNLVSRANVLVVQTLYFANKEKTEAIITELLVGLNYIWRFGRELNSKALVGCASSRAFDEYLDIQG</sequence>
<dbReference type="RefSeq" id="XP_031407608.1">
    <property type="nucleotide sequence ID" value="XM_031551748.1"/>
</dbReference>
<dbReference type="Pfam" id="PF11961">
    <property type="entry name" value="DUF3475"/>
    <property type="match status" value="1"/>
</dbReference>
<reference evidence="5 6" key="2">
    <citation type="submission" date="2025-04" db="UniProtKB">
        <authorList>
            <consortium name="RefSeq"/>
        </authorList>
    </citation>
    <scope>IDENTIFICATION</scope>
    <source>
        <tissue evidence="5 6">Leaf</tissue>
    </source>
</reference>
<evidence type="ECO:0000313" key="6">
    <source>
        <dbReference type="RefSeq" id="XP_031407609.1"/>
    </source>
</evidence>
<evidence type="ECO:0000256" key="1">
    <source>
        <dbReference type="SAM" id="MobiDB-lite"/>
    </source>
</evidence>
<dbReference type="GO" id="GO:0045927">
    <property type="term" value="P:positive regulation of growth"/>
    <property type="evidence" value="ECO:0007669"/>
    <property type="project" value="InterPro"/>
</dbReference>
<evidence type="ECO:0000313" key="4">
    <source>
        <dbReference type="Proteomes" id="UP000515151"/>
    </source>
</evidence>
<dbReference type="GeneID" id="116215930"/>
<gene>
    <name evidence="5 6 7 8" type="primary">LOC116215930</name>
</gene>
<evidence type="ECO:0000313" key="5">
    <source>
        <dbReference type="RefSeq" id="XP_031407608.1"/>
    </source>
</evidence>
<name>A0A6P8ELW7_PUNGR</name>
<evidence type="ECO:0000259" key="2">
    <source>
        <dbReference type="Pfam" id="PF05003"/>
    </source>
</evidence>
<dbReference type="AlphaFoldDB" id="A0A6P8ELW7"/>
<accession>A0A6P8ELW7</accession>
<dbReference type="Pfam" id="PF05003">
    <property type="entry name" value="DUF668"/>
    <property type="match status" value="1"/>
</dbReference>
<dbReference type="RefSeq" id="XP_031407609.1">
    <property type="nucleotide sequence ID" value="XM_031551749.1"/>
</dbReference>
<dbReference type="PANTHER" id="PTHR31371:SF20">
    <property type="entry name" value="OS12G0146500 PROTEIN"/>
    <property type="match status" value="1"/>
</dbReference>
<organism evidence="4 7">
    <name type="scientific">Punica granatum</name>
    <name type="common">Pomegranate</name>
    <dbReference type="NCBI Taxonomy" id="22663"/>
    <lineage>
        <taxon>Eukaryota</taxon>
        <taxon>Viridiplantae</taxon>
        <taxon>Streptophyta</taxon>
        <taxon>Embryophyta</taxon>
        <taxon>Tracheophyta</taxon>
        <taxon>Spermatophyta</taxon>
        <taxon>Magnoliopsida</taxon>
        <taxon>eudicotyledons</taxon>
        <taxon>Gunneridae</taxon>
        <taxon>Pentapetalae</taxon>
        <taxon>rosids</taxon>
        <taxon>malvids</taxon>
        <taxon>Myrtales</taxon>
        <taxon>Lythraceae</taxon>
        <taxon>Punica</taxon>
    </lineage>
</organism>
<dbReference type="InterPro" id="IPR021864">
    <property type="entry name" value="DUF3475"/>
</dbReference>
<dbReference type="PANTHER" id="PTHR31371">
    <property type="entry name" value="BNAC09G50660D PROTEIN"/>
    <property type="match status" value="1"/>
</dbReference>
<proteinExistence type="predicted"/>
<evidence type="ECO:0000313" key="8">
    <source>
        <dbReference type="RefSeq" id="XP_031407611.1"/>
    </source>
</evidence>
<feature type="region of interest" description="Disordered" evidence="1">
    <location>
        <begin position="358"/>
        <end position="383"/>
    </location>
</feature>
<protein>
    <submittedName>
        <fullName evidence="5 6">Uncharacterized protein LOC116215930</fullName>
    </submittedName>
</protein>
<dbReference type="OrthoDB" id="2018987at2759"/>
<dbReference type="RefSeq" id="XP_031407611.1">
    <property type="nucleotide sequence ID" value="XM_031551751.1"/>
</dbReference>
<evidence type="ECO:0000313" key="7">
    <source>
        <dbReference type="RefSeq" id="XP_031407610.1"/>
    </source>
</evidence>
<reference evidence="4" key="1">
    <citation type="journal article" date="2020" name="Plant Biotechnol. J.">
        <title>The pomegranate (Punica granatum L.) draft genome dissects genetic divergence between soft- and hard-seeded cultivars.</title>
        <authorList>
            <person name="Luo X."/>
            <person name="Li H."/>
            <person name="Wu Z."/>
            <person name="Yao W."/>
            <person name="Zhao P."/>
            <person name="Cao D."/>
            <person name="Yu H."/>
            <person name="Li K."/>
            <person name="Poudel K."/>
            <person name="Zhao D."/>
            <person name="Zhang F."/>
            <person name="Xia X."/>
            <person name="Chen L."/>
            <person name="Wang Q."/>
            <person name="Jing D."/>
            <person name="Cao S."/>
        </authorList>
    </citation>
    <scope>NUCLEOTIDE SEQUENCE [LARGE SCALE GENOMIC DNA]</scope>
</reference>
<dbReference type="Proteomes" id="UP000515151">
    <property type="component" value="Chromosome 8"/>
</dbReference>